<dbReference type="EMBL" id="CAJEWN010000317">
    <property type="protein sequence ID" value="CAD2178334.1"/>
    <property type="molecule type" value="Genomic_DNA"/>
</dbReference>
<comment type="caution">
    <text evidence="2">The sequence shown here is derived from an EMBL/GenBank/DDBJ whole genome shotgun (WGS) entry which is preliminary data.</text>
</comment>
<dbReference type="AlphaFoldDB" id="A0A6V7VTR7"/>
<organism evidence="2 3">
    <name type="scientific">Meloidogyne enterolobii</name>
    <name type="common">Root-knot nematode worm</name>
    <name type="synonym">Meloidogyne mayaguensis</name>
    <dbReference type="NCBI Taxonomy" id="390850"/>
    <lineage>
        <taxon>Eukaryota</taxon>
        <taxon>Metazoa</taxon>
        <taxon>Ecdysozoa</taxon>
        <taxon>Nematoda</taxon>
        <taxon>Chromadorea</taxon>
        <taxon>Rhabditida</taxon>
        <taxon>Tylenchina</taxon>
        <taxon>Tylenchomorpha</taxon>
        <taxon>Tylenchoidea</taxon>
        <taxon>Meloidogynidae</taxon>
        <taxon>Meloidogyninae</taxon>
        <taxon>Meloidogyne</taxon>
    </lineage>
</organism>
<dbReference type="Proteomes" id="UP000580250">
    <property type="component" value="Unassembled WGS sequence"/>
</dbReference>
<protein>
    <submittedName>
        <fullName evidence="2">Uncharacterized protein</fullName>
    </submittedName>
</protein>
<gene>
    <name evidence="1" type="ORF">MENT_LOCUS30268</name>
    <name evidence="2" type="ORF">MENT_LOCUS30271</name>
</gene>
<dbReference type="EMBL" id="CAJEWN010000317">
    <property type="protein sequence ID" value="CAD2178337.1"/>
    <property type="molecule type" value="Genomic_DNA"/>
</dbReference>
<evidence type="ECO:0000313" key="2">
    <source>
        <dbReference type="EMBL" id="CAD2178337.1"/>
    </source>
</evidence>
<evidence type="ECO:0000313" key="1">
    <source>
        <dbReference type="EMBL" id="CAD2178334.1"/>
    </source>
</evidence>
<reference evidence="2 3" key="1">
    <citation type="submission" date="2020-08" db="EMBL/GenBank/DDBJ databases">
        <authorList>
            <person name="Koutsovoulos G."/>
            <person name="Danchin GJ E."/>
        </authorList>
    </citation>
    <scope>NUCLEOTIDE SEQUENCE [LARGE SCALE GENOMIC DNA]</scope>
</reference>
<proteinExistence type="predicted"/>
<sequence>MGSLLENSTTRTYEIANIYNPKVRFSFCHEFFYVDIRKIKE</sequence>
<name>A0A6V7VTR7_MELEN</name>
<accession>A0A6V7VTR7</accession>
<evidence type="ECO:0000313" key="3">
    <source>
        <dbReference type="Proteomes" id="UP000580250"/>
    </source>
</evidence>